<evidence type="ECO:0000256" key="3">
    <source>
        <dbReference type="ARBA" id="ARBA00012664"/>
    </source>
</evidence>
<dbReference type="NCBIfam" id="TIGR00114">
    <property type="entry name" value="lumazine-synth"/>
    <property type="match status" value="1"/>
</dbReference>
<reference evidence="8" key="1">
    <citation type="journal article" date="2020" name="Fungal Divers.">
        <title>Resolving the Mortierellaceae phylogeny through synthesis of multi-gene phylogenetics and phylogenomics.</title>
        <authorList>
            <person name="Vandepol N."/>
            <person name="Liber J."/>
            <person name="Desiro A."/>
            <person name="Na H."/>
            <person name="Kennedy M."/>
            <person name="Barry K."/>
            <person name="Grigoriev I.V."/>
            <person name="Miller A.N."/>
            <person name="O'Donnell K."/>
            <person name="Stajich J.E."/>
            <person name="Bonito G."/>
        </authorList>
    </citation>
    <scope>NUCLEOTIDE SEQUENCE</scope>
    <source>
        <strain evidence="8">MES-2147</strain>
    </source>
</reference>
<dbReference type="InterPro" id="IPR002180">
    <property type="entry name" value="LS/RS"/>
</dbReference>
<comment type="function">
    <text evidence="7">Catalyzes the formation of 6,7-dimethyl-8-ribityllumazine by condensation of 5-amino-6-(D-ribitylamino)uracil with 3,4-dihydroxy-2-butanone 4-phosphate. This is the penultimate step in the biosynthesis of riboflavin.</text>
</comment>
<evidence type="ECO:0000256" key="1">
    <source>
        <dbReference type="ARBA" id="ARBA00004917"/>
    </source>
</evidence>
<dbReference type="InterPro" id="IPR034964">
    <property type="entry name" value="LS"/>
</dbReference>
<comment type="similarity">
    <text evidence="2 7">Belongs to the DMRL synthase family.</text>
</comment>
<comment type="catalytic activity">
    <reaction evidence="6 7">
        <text>(2S)-2-hydroxy-3-oxobutyl phosphate + 5-amino-6-(D-ribitylamino)uracil = 6,7-dimethyl-8-(1-D-ribityl)lumazine + phosphate + 2 H2O + H(+)</text>
        <dbReference type="Rhea" id="RHEA:26152"/>
        <dbReference type="ChEBI" id="CHEBI:15377"/>
        <dbReference type="ChEBI" id="CHEBI:15378"/>
        <dbReference type="ChEBI" id="CHEBI:15934"/>
        <dbReference type="ChEBI" id="CHEBI:43474"/>
        <dbReference type="ChEBI" id="CHEBI:58201"/>
        <dbReference type="ChEBI" id="CHEBI:58830"/>
        <dbReference type="EC" id="2.5.1.78"/>
    </reaction>
</comment>
<dbReference type="PANTHER" id="PTHR21058">
    <property type="entry name" value="6,7-DIMETHYL-8-RIBITYLLUMAZINE SYNTHASE DMRL SYNTHASE LUMAZINE SYNTHASE"/>
    <property type="match status" value="1"/>
</dbReference>
<gene>
    <name evidence="8" type="ORF">BGZ65_000794</name>
</gene>
<accession>A0A9P6MLB9</accession>
<dbReference type="EMBL" id="JAAAHW010000029">
    <property type="protein sequence ID" value="KAG0006973.1"/>
    <property type="molecule type" value="Genomic_DNA"/>
</dbReference>
<evidence type="ECO:0000256" key="6">
    <source>
        <dbReference type="ARBA" id="ARBA00048785"/>
    </source>
</evidence>
<comment type="caution">
    <text evidence="8">The sequence shown here is derived from an EMBL/GenBank/DDBJ whole genome shotgun (WGS) entry which is preliminary data.</text>
</comment>
<dbReference type="InterPro" id="IPR036467">
    <property type="entry name" value="LS/RS_sf"/>
</dbReference>
<keyword evidence="5 7" id="KW-0808">Transferase</keyword>
<dbReference type="SUPFAM" id="SSF52121">
    <property type="entry name" value="Lumazine synthase"/>
    <property type="match status" value="1"/>
</dbReference>
<sequence length="219" mass="23270">MRDNHQGLEPSAELQDGSNLRVLIVHTRWNLHIVQGLVEGAKKAMIEKHNVNPDNIVLQSVPGAYELPFAAKKFLEVSQVRAAEGANDLMGSINLLGDLTSLSAPSSVKSTMGGVPTSTSSTTTTIGGSKQAFDAVICIGVLIKGSTMHFEYICEAVTQGLMRVGLDSGVPVIFGVLTCLDEQQALNRAGMDEAGKGHNHGLDWGSGAVEMALLKNRNF</sequence>
<dbReference type="OrthoDB" id="2965at2759"/>
<dbReference type="GO" id="GO:0000906">
    <property type="term" value="F:6,7-dimethyl-8-ribityllumazine synthase activity"/>
    <property type="evidence" value="ECO:0007669"/>
    <property type="project" value="UniProtKB-EC"/>
</dbReference>
<evidence type="ECO:0000256" key="4">
    <source>
        <dbReference type="ARBA" id="ARBA00022619"/>
    </source>
</evidence>
<evidence type="ECO:0000313" key="8">
    <source>
        <dbReference type="EMBL" id="KAG0006973.1"/>
    </source>
</evidence>
<evidence type="ECO:0000256" key="7">
    <source>
        <dbReference type="RuleBase" id="RU003795"/>
    </source>
</evidence>
<proteinExistence type="inferred from homology"/>
<evidence type="ECO:0000256" key="5">
    <source>
        <dbReference type="ARBA" id="ARBA00022679"/>
    </source>
</evidence>
<keyword evidence="4 7" id="KW-0686">Riboflavin biosynthesis</keyword>
<dbReference type="Proteomes" id="UP000749646">
    <property type="component" value="Unassembled WGS sequence"/>
</dbReference>
<name>A0A9P6MLB9_9FUNG</name>
<dbReference type="Gene3D" id="3.40.50.960">
    <property type="entry name" value="Lumazine/riboflavin synthase"/>
    <property type="match status" value="1"/>
</dbReference>
<dbReference type="Pfam" id="PF00885">
    <property type="entry name" value="DMRL_synthase"/>
    <property type="match status" value="2"/>
</dbReference>
<dbReference type="GO" id="GO:0005758">
    <property type="term" value="C:mitochondrial intermembrane space"/>
    <property type="evidence" value="ECO:0007669"/>
    <property type="project" value="TreeGrafter"/>
</dbReference>
<evidence type="ECO:0000313" key="9">
    <source>
        <dbReference type="Proteomes" id="UP000749646"/>
    </source>
</evidence>
<dbReference type="CDD" id="cd09209">
    <property type="entry name" value="Lumazine_synthase-I"/>
    <property type="match status" value="1"/>
</dbReference>
<dbReference type="EC" id="2.5.1.78" evidence="3 7"/>
<dbReference type="HAMAP" id="MF_00178">
    <property type="entry name" value="Lumazine_synth"/>
    <property type="match status" value="1"/>
</dbReference>
<dbReference type="PANTHER" id="PTHR21058:SF0">
    <property type="entry name" value="6,7-DIMETHYL-8-RIBITYLLUMAZINE SYNTHASE"/>
    <property type="match status" value="1"/>
</dbReference>
<organism evidence="8 9">
    <name type="scientific">Modicella reniformis</name>
    <dbReference type="NCBI Taxonomy" id="1440133"/>
    <lineage>
        <taxon>Eukaryota</taxon>
        <taxon>Fungi</taxon>
        <taxon>Fungi incertae sedis</taxon>
        <taxon>Mucoromycota</taxon>
        <taxon>Mortierellomycotina</taxon>
        <taxon>Mortierellomycetes</taxon>
        <taxon>Mortierellales</taxon>
        <taxon>Mortierellaceae</taxon>
        <taxon>Modicella</taxon>
    </lineage>
</organism>
<keyword evidence="9" id="KW-1185">Reference proteome</keyword>
<protein>
    <recommendedName>
        <fullName evidence="3 7">6,7-dimethyl-8-ribityllumazine synthase</fullName>
        <shortName evidence="7">DMRL synthase</shortName>
        <ecNumber evidence="3 7">2.5.1.78</ecNumber>
    </recommendedName>
</protein>
<evidence type="ECO:0000256" key="2">
    <source>
        <dbReference type="ARBA" id="ARBA00007424"/>
    </source>
</evidence>
<dbReference type="GO" id="GO:0009349">
    <property type="term" value="C:riboflavin synthase complex"/>
    <property type="evidence" value="ECO:0007669"/>
    <property type="project" value="UniProtKB-UniRule"/>
</dbReference>
<comment type="pathway">
    <text evidence="1 7">Cofactor biosynthesis; riboflavin biosynthesis; riboflavin from 2-hydroxy-3-oxobutyl phosphate and 5-amino-6-(D-ribitylamino)uracil: step 1/2.</text>
</comment>
<dbReference type="AlphaFoldDB" id="A0A9P6MLB9"/>
<dbReference type="GO" id="GO:0009231">
    <property type="term" value="P:riboflavin biosynthetic process"/>
    <property type="evidence" value="ECO:0007669"/>
    <property type="project" value="UniProtKB-KW"/>
</dbReference>